<proteinExistence type="predicted"/>
<dbReference type="AlphaFoldDB" id="A0A1X6PIB6"/>
<protein>
    <submittedName>
        <fullName evidence="1">Uncharacterized protein</fullName>
    </submittedName>
</protein>
<accession>A0A1X6PIB6</accession>
<evidence type="ECO:0000313" key="2">
    <source>
        <dbReference type="Proteomes" id="UP000218209"/>
    </source>
</evidence>
<organism evidence="1 2">
    <name type="scientific">Porphyra umbilicalis</name>
    <name type="common">Purple laver</name>
    <name type="synonym">Red alga</name>
    <dbReference type="NCBI Taxonomy" id="2786"/>
    <lineage>
        <taxon>Eukaryota</taxon>
        <taxon>Rhodophyta</taxon>
        <taxon>Bangiophyceae</taxon>
        <taxon>Bangiales</taxon>
        <taxon>Bangiaceae</taxon>
        <taxon>Porphyra</taxon>
    </lineage>
</organism>
<gene>
    <name evidence="1" type="ORF">BU14_0049s0009</name>
</gene>
<dbReference type="EMBL" id="KV918772">
    <property type="protein sequence ID" value="OSX80565.1"/>
    <property type="molecule type" value="Genomic_DNA"/>
</dbReference>
<name>A0A1X6PIB6_PORUM</name>
<reference evidence="1 2" key="1">
    <citation type="submission" date="2017-03" db="EMBL/GenBank/DDBJ databases">
        <title>WGS assembly of Porphyra umbilicalis.</title>
        <authorList>
            <person name="Brawley S.H."/>
            <person name="Blouin N.A."/>
            <person name="Ficko-Blean E."/>
            <person name="Wheeler G.L."/>
            <person name="Lohr M."/>
            <person name="Goodson H.V."/>
            <person name="Jenkins J.W."/>
            <person name="Blaby-Haas C.E."/>
            <person name="Helliwell K.E."/>
            <person name="Chan C."/>
            <person name="Marriage T."/>
            <person name="Bhattacharya D."/>
            <person name="Klein A.S."/>
            <person name="Badis Y."/>
            <person name="Brodie J."/>
            <person name="Cao Y."/>
            <person name="Collen J."/>
            <person name="Dittami S.M."/>
            <person name="Gachon C.M."/>
            <person name="Green B.R."/>
            <person name="Karpowicz S."/>
            <person name="Kim J.W."/>
            <person name="Kudahl U."/>
            <person name="Lin S."/>
            <person name="Michel G."/>
            <person name="Mittag M."/>
            <person name="Olson B.J."/>
            <person name="Pangilinan J."/>
            <person name="Peng Y."/>
            <person name="Qiu H."/>
            <person name="Shu S."/>
            <person name="Singer J.T."/>
            <person name="Smith A.G."/>
            <person name="Sprecher B.N."/>
            <person name="Wagner V."/>
            <person name="Wang W."/>
            <person name="Wang Z.-Y."/>
            <person name="Yan J."/>
            <person name="Yarish C."/>
            <person name="Zoeuner-Riek S."/>
            <person name="Zhuang Y."/>
            <person name="Zou Y."/>
            <person name="Lindquist E.A."/>
            <person name="Grimwood J."/>
            <person name="Barry K."/>
            <person name="Rokhsar D.S."/>
            <person name="Schmutz J."/>
            <person name="Stiller J.W."/>
            <person name="Grossman A.R."/>
            <person name="Prochnik S.E."/>
        </authorList>
    </citation>
    <scope>NUCLEOTIDE SEQUENCE [LARGE SCALE GENOMIC DNA]</scope>
    <source>
        <strain evidence="1">4086291</strain>
    </source>
</reference>
<sequence length="246" mass="26397">MQLFVNLQARLDCGAAVSSAGSALPPAVSYNPPDPPHLGAPPHPTWSVPPTPPLIMPRRANPGARGTAATLAARGLLKASLLVRAVGAAPSAAAHDDATSVRTALLRDRESVRKLRMQQKLRGVTLFEGPGECVPLLPLELGTGWARALDEYATGLDGLASVREVEAIFGQRWWHLIPDPRERNRRGHHYSTQSPIYRAFATELALRGAAVGVDTIVQEVKNKYRAIKGGSSAVYIQAAIDYPKPN</sequence>
<evidence type="ECO:0000313" key="1">
    <source>
        <dbReference type="EMBL" id="OSX80565.1"/>
    </source>
</evidence>
<keyword evidence="2" id="KW-1185">Reference proteome</keyword>
<dbReference type="Proteomes" id="UP000218209">
    <property type="component" value="Unassembled WGS sequence"/>
</dbReference>